<dbReference type="EMBL" id="BTTX01000003">
    <property type="protein sequence ID" value="GMU07428.1"/>
    <property type="molecule type" value="Genomic_DNA"/>
</dbReference>
<dbReference type="Proteomes" id="UP001342631">
    <property type="component" value="Unassembled WGS sequence"/>
</dbReference>
<organism evidence="1 2">
    <name type="scientific">Corallococcus caeni</name>
    <dbReference type="NCBI Taxonomy" id="3082388"/>
    <lineage>
        <taxon>Bacteria</taxon>
        <taxon>Pseudomonadati</taxon>
        <taxon>Myxococcota</taxon>
        <taxon>Myxococcia</taxon>
        <taxon>Myxococcales</taxon>
        <taxon>Cystobacterineae</taxon>
        <taxon>Myxococcaceae</taxon>
        <taxon>Corallococcus</taxon>
    </lineage>
</organism>
<protein>
    <submittedName>
        <fullName evidence="1">Uncharacterized protein</fullName>
    </submittedName>
</protein>
<reference evidence="1 2" key="1">
    <citation type="journal article" date="2024" name="Arch. Microbiol.">
        <title>Corallococcus caeni sp. nov., a novel myxobacterium isolated from activated sludge.</title>
        <authorList>
            <person name="Tomita S."/>
            <person name="Nakai R."/>
            <person name="Kuroda K."/>
            <person name="Kurashita H."/>
            <person name="Hatamoto M."/>
            <person name="Yamaguchi T."/>
            <person name="Narihiro T."/>
        </authorList>
    </citation>
    <scope>NUCLEOTIDE SEQUENCE [LARGE SCALE GENOMIC DNA]</scope>
    <source>
        <strain evidence="1 2">NO1</strain>
    </source>
</reference>
<accession>A0ABQ6QTU2</accession>
<evidence type="ECO:0000313" key="2">
    <source>
        <dbReference type="Proteomes" id="UP001342631"/>
    </source>
</evidence>
<proteinExistence type="predicted"/>
<name>A0ABQ6QTU2_9BACT</name>
<evidence type="ECO:0000313" key="1">
    <source>
        <dbReference type="EMBL" id="GMU07428.1"/>
    </source>
</evidence>
<comment type="caution">
    <text evidence="1">The sequence shown here is derived from an EMBL/GenBank/DDBJ whole genome shotgun (WGS) entry which is preliminary data.</text>
</comment>
<keyword evidence="2" id="KW-1185">Reference proteome</keyword>
<gene>
    <name evidence="1" type="ORF">ASNO1_36810</name>
</gene>
<sequence>MRGYSSCALSTVYGAASDSGIRGSAIHGMTDFTGETGDDTGAGAMAWSMGV</sequence>